<name>A0A7K8MXI4_CASCA</name>
<feature type="region of interest" description="Disordered" evidence="1">
    <location>
        <begin position="55"/>
        <end position="134"/>
    </location>
</feature>
<comment type="caution">
    <text evidence="2">The sequence shown here is derived from an EMBL/GenBank/DDBJ whole genome shotgun (WGS) entry which is preliminary data.</text>
</comment>
<protein>
    <submittedName>
        <fullName evidence="2">SGO2 protein</fullName>
    </submittedName>
</protein>
<evidence type="ECO:0000256" key="1">
    <source>
        <dbReference type="SAM" id="MobiDB-lite"/>
    </source>
</evidence>
<evidence type="ECO:0000313" key="3">
    <source>
        <dbReference type="Proteomes" id="UP000524187"/>
    </source>
</evidence>
<accession>A0A7K8MXI4</accession>
<evidence type="ECO:0000313" key="2">
    <source>
        <dbReference type="EMBL" id="NXE45642.1"/>
    </source>
</evidence>
<feature type="compositionally biased region" description="Polar residues" evidence="1">
    <location>
        <begin position="115"/>
        <end position="134"/>
    </location>
</feature>
<feature type="compositionally biased region" description="Basic and acidic residues" evidence="1">
    <location>
        <begin position="94"/>
        <end position="109"/>
    </location>
</feature>
<proteinExistence type="predicted"/>
<feature type="non-terminal residue" evidence="2">
    <location>
        <position position="1"/>
    </location>
</feature>
<feature type="non-terminal residue" evidence="2">
    <location>
        <position position="134"/>
    </location>
</feature>
<gene>
    <name evidence="2" type="primary">Sgo2</name>
    <name evidence="2" type="ORF">CASCAS_R06274</name>
</gene>
<keyword evidence="3" id="KW-1185">Reference proteome</keyword>
<dbReference type="EMBL" id="VWPT01000008">
    <property type="protein sequence ID" value="NXE45642.1"/>
    <property type="molecule type" value="Genomic_DNA"/>
</dbReference>
<sequence length="134" mass="14846">SRSIPSPLQLSSECNIDFKIPVDKIKPEETVYDADMELTASDVGELLTVTAKDKLHQNKNSNANSDKIPANFRRVKYSKEKTKSKPKVSSNSYAEERHPKTDSSTDSKTNDSGTQIFQNQTEQLPTGNSLGKLS</sequence>
<reference evidence="2 3" key="1">
    <citation type="submission" date="2019-09" db="EMBL/GenBank/DDBJ databases">
        <title>Bird 10,000 Genomes (B10K) Project - Family phase.</title>
        <authorList>
            <person name="Zhang G."/>
        </authorList>
    </citation>
    <scope>NUCLEOTIDE SEQUENCE [LARGE SCALE GENOMIC DNA]</scope>
    <source>
        <strain evidence="2">B10K-LSUMZ-50683</strain>
        <tissue evidence="2">Muscle</tissue>
    </source>
</reference>
<dbReference type="Proteomes" id="UP000524187">
    <property type="component" value="Unassembled WGS sequence"/>
</dbReference>
<dbReference type="AlphaFoldDB" id="A0A7K8MXI4"/>
<organism evidence="2 3">
    <name type="scientific">Casuarius casuarius</name>
    <name type="common">Southern cassowary</name>
    <name type="synonym">Struthio casuarius</name>
    <dbReference type="NCBI Taxonomy" id="8787"/>
    <lineage>
        <taxon>Eukaryota</taxon>
        <taxon>Metazoa</taxon>
        <taxon>Chordata</taxon>
        <taxon>Craniata</taxon>
        <taxon>Vertebrata</taxon>
        <taxon>Euteleostomi</taxon>
        <taxon>Archelosauria</taxon>
        <taxon>Archosauria</taxon>
        <taxon>Dinosauria</taxon>
        <taxon>Saurischia</taxon>
        <taxon>Theropoda</taxon>
        <taxon>Coelurosauria</taxon>
        <taxon>Aves</taxon>
        <taxon>Palaeognathae</taxon>
        <taxon>Casuariiformes</taxon>
        <taxon>Casuariidae</taxon>
        <taxon>Casuarius</taxon>
    </lineage>
</organism>